<protein>
    <submittedName>
        <fullName evidence="1">Uncharacterized protein</fullName>
    </submittedName>
</protein>
<accession>A0AAV5QXP7</accession>
<evidence type="ECO:0000313" key="1">
    <source>
        <dbReference type="EMBL" id="GMM38878.1"/>
    </source>
</evidence>
<organism evidence="1 2">
    <name type="scientific">Saccharomycopsis crataegensis</name>
    <dbReference type="NCBI Taxonomy" id="43959"/>
    <lineage>
        <taxon>Eukaryota</taxon>
        <taxon>Fungi</taxon>
        <taxon>Dikarya</taxon>
        <taxon>Ascomycota</taxon>
        <taxon>Saccharomycotina</taxon>
        <taxon>Saccharomycetes</taxon>
        <taxon>Saccharomycopsidaceae</taxon>
        <taxon>Saccharomycopsis</taxon>
    </lineage>
</organism>
<proteinExistence type="predicted"/>
<keyword evidence="2" id="KW-1185">Reference proteome</keyword>
<reference evidence="1 2" key="1">
    <citation type="journal article" date="2023" name="Elife">
        <title>Identification of key yeast species and microbe-microbe interactions impacting larval growth of Drosophila in the wild.</title>
        <authorList>
            <person name="Mure A."/>
            <person name="Sugiura Y."/>
            <person name="Maeda R."/>
            <person name="Honda K."/>
            <person name="Sakurai N."/>
            <person name="Takahashi Y."/>
            <person name="Watada M."/>
            <person name="Katoh T."/>
            <person name="Gotoh A."/>
            <person name="Gotoh Y."/>
            <person name="Taniguchi I."/>
            <person name="Nakamura K."/>
            <person name="Hayashi T."/>
            <person name="Katayama T."/>
            <person name="Uemura T."/>
            <person name="Hattori Y."/>
        </authorList>
    </citation>
    <scope>NUCLEOTIDE SEQUENCE [LARGE SCALE GENOMIC DNA]</scope>
    <source>
        <strain evidence="1 2">SC-9</strain>
    </source>
</reference>
<dbReference type="RefSeq" id="XP_064855873.1">
    <property type="nucleotide sequence ID" value="XM_064999801.1"/>
</dbReference>
<gene>
    <name evidence="1" type="ORF">DASC09_062170</name>
</gene>
<name>A0AAV5QXP7_9ASCO</name>
<comment type="caution">
    <text evidence="1">The sequence shown here is derived from an EMBL/GenBank/DDBJ whole genome shotgun (WGS) entry which is preliminary data.</text>
</comment>
<dbReference type="AlphaFoldDB" id="A0AAV5QXP7"/>
<dbReference type="EMBL" id="BTFZ01000020">
    <property type="protein sequence ID" value="GMM38878.1"/>
    <property type="molecule type" value="Genomic_DNA"/>
</dbReference>
<dbReference type="GeneID" id="90076866"/>
<evidence type="ECO:0000313" key="2">
    <source>
        <dbReference type="Proteomes" id="UP001360560"/>
    </source>
</evidence>
<sequence>MVSSIDVIVGNLENLSLNDSSKVSLYIDYLGELAVELRDSANRSNSLVVSNISSLLNSLNAHSSETSDETVLLNLEILRVLVNFIAENDSNRLLVAESKAFAEALEKLLAQDLFSTEYRYGQRIMILLENLTFGNDAIEEDEDSKTIAQIFNMLFENGLLTVLFKYFLRYIKDANINLASCEPDEVYEFIIDSNGLFEILNSFYACSASRFSDLNITIELDDINGLIWVLSQLVLAKDLDDEEEVDDLLTALLNLSQFLFLESDYDKLDVSTAPQEELFALLCGLETFEHELENKPEDFKNTMKQINRRVFAVIGNLSSNLNNDNRNNVDLALKEMNTNSTNGYLISSSFLILANSITNSTDRDALLLKEPHLVRKIFENIRPKNAPENYYRLMNSPQTDFNEEEKEAVTNLKKEITFFTEPLLDQSFFHLLKLLVTSSAFTLENEEIKTSFVNEFKDNFRSLVEIILINFNSVFFARVNLSLILKFLNTFIRNFPNYDDTISYEWLLENSTNIILSLCGSLKNENVPNRIKELNEGARIEIIETLQTLINNITTKNVKVDNKTFEALLDSLFLEKNDSKNQDVSMSFQNSATSSGPTISTASYLSQRFITLTILVSIGKPEIKNFLLKDHTLSEIVNLLKVSFQSVEGETSQDFFKKGLKNNLRVFTIKMNLFLKEQGVSDDIQEQFDQFLKKSNEFTD</sequence>
<dbReference type="Proteomes" id="UP001360560">
    <property type="component" value="Unassembled WGS sequence"/>
</dbReference>